<dbReference type="Proteomes" id="UP000639772">
    <property type="component" value="Unassembled WGS sequence"/>
</dbReference>
<name>A0A835PD63_VANPL</name>
<evidence type="ECO:0000313" key="2">
    <source>
        <dbReference type="EMBL" id="KAG0449956.1"/>
    </source>
</evidence>
<proteinExistence type="predicted"/>
<feature type="region of interest" description="Disordered" evidence="1">
    <location>
        <begin position="34"/>
        <end position="60"/>
    </location>
</feature>
<accession>A0A835PD63</accession>
<evidence type="ECO:0000256" key="1">
    <source>
        <dbReference type="SAM" id="MobiDB-lite"/>
    </source>
</evidence>
<reference evidence="2 3" key="1">
    <citation type="journal article" date="2020" name="Nat. Food">
        <title>A phased Vanilla planifolia genome enables genetic improvement of flavour and production.</title>
        <authorList>
            <person name="Hasing T."/>
            <person name="Tang H."/>
            <person name="Brym M."/>
            <person name="Khazi F."/>
            <person name="Huang T."/>
            <person name="Chambers A.H."/>
        </authorList>
    </citation>
    <scope>NUCLEOTIDE SEQUENCE [LARGE SCALE GENOMIC DNA]</scope>
    <source>
        <tissue evidence="2">Leaf</tissue>
    </source>
</reference>
<dbReference type="EMBL" id="JADCNM010000151">
    <property type="protein sequence ID" value="KAG0449956.1"/>
    <property type="molecule type" value="Genomic_DNA"/>
</dbReference>
<protein>
    <submittedName>
        <fullName evidence="2">Uncharacterized protein</fullName>
    </submittedName>
</protein>
<gene>
    <name evidence="2" type="ORF">HPP92_027018</name>
</gene>
<sequence>MGTTQQEIAMNAKDEKTIRSSLAKWVPQRLGQLPTGQEPDALEATDGLSNRGVVGGQAPEKKKRGMTCCWRIRPRATNGGVKGFDWYE</sequence>
<comment type="caution">
    <text evidence="2">The sequence shown here is derived from an EMBL/GenBank/DDBJ whole genome shotgun (WGS) entry which is preliminary data.</text>
</comment>
<evidence type="ECO:0000313" key="3">
    <source>
        <dbReference type="Proteomes" id="UP000639772"/>
    </source>
</evidence>
<dbReference type="AlphaFoldDB" id="A0A835PD63"/>
<organism evidence="2 3">
    <name type="scientific">Vanilla planifolia</name>
    <name type="common">Vanilla</name>
    <dbReference type="NCBI Taxonomy" id="51239"/>
    <lineage>
        <taxon>Eukaryota</taxon>
        <taxon>Viridiplantae</taxon>
        <taxon>Streptophyta</taxon>
        <taxon>Embryophyta</taxon>
        <taxon>Tracheophyta</taxon>
        <taxon>Spermatophyta</taxon>
        <taxon>Magnoliopsida</taxon>
        <taxon>Liliopsida</taxon>
        <taxon>Asparagales</taxon>
        <taxon>Orchidaceae</taxon>
        <taxon>Vanilloideae</taxon>
        <taxon>Vanilleae</taxon>
        <taxon>Vanilla</taxon>
    </lineage>
</organism>